<dbReference type="OrthoDB" id="1050628at2759"/>
<dbReference type="InterPro" id="IPR058922">
    <property type="entry name" value="WHD_DRP"/>
</dbReference>
<dbReference type="Pfam" id="PF23559">
    <property type="entry name" value="WHD_DRP"/>
    <property type="match status" value="1"/>
</dbReference>
<dbReference type="GO" id="GO:0005524">
    <property type="term" value="F:ATP binding"/>
    <property type="evidence" value="ECO:0007669"/>
    <property type="project" value="UniProtKB-KW"/>
</dbReference>
<organism evidence="12">
    <name type="scientific">Brachypodium distachyon</name>
    <name type="common">Purple false brome</name>
    <name type="synonym">Trachynia distachya</name>
    <dbReference type="NCBI Taxonomy" id="15368"/>
    <lineage>
        <taxon>Eukaryota</taxon>
        <taxon>Viridiplantae</taxon>
        <taxon>Streptophyta</taxon>
        <taxon>Embryophyta</taxon>
        <taxon>Tracheophyta</taxon>
        <taxon>Spermatophyta</taxon>
        <taxon>Magnoliopsida</taxon>
        <taxon>Liliopsida</taxon>
        <taxon>Poales</taxon>
        <taxon>Poaceae</taxon>
        <taxon>BOP clade</taxon>
        <taxon>Pooideae</taxon>
        <taxon>Stipodae</taxon>
        <taxon>Brachypodieae</taxon>
        <taxon>Brachypodium</taxon>
    </lineage>
</organism>
<dbReference type="CDD" id="cd14798">
    <property type="entry name" value="RX-CC_like"/>
    <property type="match status" value="1"/>
</dbReference>
<evidence type="ECO:0000259" key="11">
    <source>
        <dbReference type="Pfam" id="PF23598"/>
    </source>
</evidence>
<sequence>MAIILDSLVRSCVKKLQDIITEEAILILGVEKDLRELQQTMNQIQLFLNDAEQRRTEESAVKSWLGKLKDAMYDADNIIDLARFEGGKLLAESPSSSKMSTTCNGISFFSCIPNIQRRHKIAVKIRSFNVELEKVSKLGERFLKLQIMQPKQEVRATKQMKTCSLVEPNLVGKETLHACSRLVELVLAHKNSKAYKLGVVGTGGVGKTTLAQKIYNDRKIKGAFSNQAWICVSQEYSEVALLKEVLRNLGVNQEQGETVGELSSKLAAATQGKSFFLVLDDVWHPEVWTNLLRTPLHAAAAGVILVTTRHDTVAQSIGAEDMHRVKLMPADVGWELLLKSMNINEEKDVQNLKGIGMNIIHKCGGLPLAIKLIGSVLATKEKTENEWRRLLNRSAWSKRNLPTELRGAFYLSYDDLQQHLKQCFLYCALYPEDWNMFRDDLIRRWIAEGFVEKQEEELLEDTAKDYYYELLYRNLLQPDPLPFDRSKCKMHDLLRQLAQHLSGEESFCGDPHSLGPKTLCKLRHISVITDKALILPTVRNEHIKARTVSIHCKSLRVENTIFRRLPCIRVLDLSCSSIQTIPKCIGSLIHLRLLDLDDSDVSCLPESIGSLMNLQTLNLQRCKSLHSLPLAITLLCNLRRLGLAGTPINQVPKGIGRLELLNDLEGFLVGGGSENGNIQDGWKFEELGHLSQLRRLDMIKLERASPWSTDSLLVDKRHLKLLYLSCTLQRDEPYSEEDVGNVEKIFEQIIPPCNLEDLVIRAFFGQRNPTWLSISQLPSLKHLNLENFVSCVHLPAIGQLPNLKFLKIKGANAVTKIGPEFIGHSKHTGAVAFPKLEMLFFEDMPNWEEWSFFEEENEHMTRSLCIWDEWSLPEVTEGKEDGEVVMQKGKSIQSPVSHLLPRLNKLVLVNCSKLKALPQQLGQEARCLKVLQLRGASCLKVVEDLAFLSELLLIQRCQVLERVSNLPHVRKLHLEDCPNLWCLGEVRSLEEIKLYKGMQDVFEIWMPGLMLHRQVLHGDQLDIYACV</sequence>
<dbReference type="FunFam" id="1.10.10.10:FF:000322">
    <property type="entry name" value="Probable disease resistance protein At1g63360"/>
    <property type="match status" value="1"/>
</dbReference>
<evidence type="ECO:0000313" key="13">
    <source>
        <dbReference type="EnsemblPlants" id="KQJ87264"/>
    </source>
</evidence>
<feature type="domain" description="Disease resistance R13L4/SHOC-2-like LRR" evidence="11">
    <location>
        <begin position="561"/>
        <end position="842"/>
    </location>
</feature>
<dbReference type="Proteomes" id="UP000008810">
    <property type="component" value="Chromosome 4"/>
</dbReference>
<dbReference type="InterPro" id="IPR027417">
    <property type="entry name" value="P-loop_NTPase"/>
</dbReference>
<keyword evidence="3" id="KW-0677">Repeat</keyword>
<keyword evidence="2" id="KW-0433">Leucine-rich repeat</keyword>
<evidence type="ECO:0000259" key="10">
    <source>
        <dbReference type="Pfam" id="PF23559"/>
    </source>
</evidence>
<dbReference type="PRINTS" id="PR00364">
    <property type="entry name" value="DISEASERSIST"/>
</dbReference>
<dbReference type="Gene3D" id="3.40.50.300">
    <property type="entry name" value="P-loop containing nucleotide triphosphate hydrolases"/>
    <property type="match status" value="1"/>
</dbReference>
<dbReference type="GO" id="GO:0098542">
    <property type="term" value="P:defense response to other organism"/>
    <property type="evidence" value="ECO:0000318"/>
    <property type="project" value="GO_Central"/>
</dbReference>
<gene>
    <name evidence="12" type="ORF">BRADI_4g10045v3</name>
</gene>
<evidence type="ECO:0000256" key="7">
    <source>
        <dbReference type="ARBA" id="ARBA00023054"/>
    </source>
</evidence>
<evidence type="ECO:0000256" key="4">
    <source>
        <dbReference type="ARBA" id="ARBA00022741"/>
    </source>
</evidence>
<dbReference type="GO" id="GO:0009626">
    <property type="term" value="P:plant-type hypersensitive response"/>
    <property type="evidence" value="ECO:0007669"/>
    <property type="project" value="UniProtKB-ARBA"/>
</dbReference>
<comment type="similarity">
    <text evidence="1">Belongs to the disease resistance NB-LRR family.</text>
</comment>
<dbReference type="InterPro" id="IPR032675">
    <property type="entry name" value="LRR_dom_sf"/>
</dbReference>
<dbReference type="Pfam" id="PF23598">
    <property type="entry name" value="LRR_14"/>
    <property type="match status" value="1"/>
</dbReference>
<feature type="domain" description="NB-ARC" evidence="8">
    <location>
        <begin position="191"/>
        <end position="342"/>
    </location>
</feature>
<evidence type="ECO:0000256" key="3">
    <source>
        <dbReference type="ARBA" id="ARBA00022737"/>
    </source>
</evidence>
<reference evidence="12" key="2">
    <citation type="submission" date="2017-06" db="EMBL/GenBank/DDBJ databases">
        <title>WGS assembly of Brachypodium distachyon.</title>
        <authorList>
            <consortium name="The International Brachypodium Initiative"/>
            <person name="Lucas S."/>
            <person name="Harmon-Smith M."/>
            <person name="Lail K."/>
            <person name="Tice H."/>
            <person name="Grimwood J."/>
            <person name="Bruce D."/>
            <person name="Barry K."/>
            <person name="Shu S."/>
            <person name="Lindquist E."/>
            <person name="Wang M."/>
            <person name="Pitluck S."/>
            <person name="Vogel J.P."/>
            <person name="Garvin D.F."/>
            <person name="Mockler T.C."/>
            <person name="Schmutz J."/>
            <person name="Rokhsar D."/>
            <person name="Bevan M.W."/>
        </authorList>
    </citation>
    <scope>NUCLEOTIDE SEQUENCE</scope>
    <source>
        <strain evidence="12">Bd21</strain>
    </source>
</reference>
<feature type="domain" description="Disease resistance N-terminal" evidence="9">
    <location>
        <begin position="9"/>
        <end position="89"/>
    </location>
</feature>
<dbReference type="InterPro" id="IPR041118">
    <property type="entry name" value="Rx_N"/>
</dbReference>
<reference evidence="13" key="3">
    <citation type="submission" date="2018-08" db="UniProtKB">
        <authorList>
            <consortium name="EnsemblPlants"/>
        </authorList>
    </citation>
    <scope>IDENTIFICATION</scope>
    <source>
        <strain evidence="13">cv. Bd21</strain>
    </source>
</reference>
<protein>
    <recommendedName>
        <fullName evidence="15">AAA+ ATPase domain-containing protein</fullName>
    </recommendedName>
</protein>
<dbReference type="GO" id="GO:0002758">
    <property type="term" value="P:innate immune response-activating signaling pathway"/>
    <property type="evidence" value="ECO:0007669"/>
    <property type="project" value="UniProtKB-ARBA"/>
</dbReference>
<dbReference type="PANTHER" id="PTHR36766">
    <property type="entry name" value="PLANT BROAD-SPECTRUM MILDEW RESISTANCE PROTEIN RPW8"/>
    <property type="match status" value="1"/>
</dbReference>
<dbReference type="EMBL" id="CM000883">
    <property type="protein sequence ID" value="KQJ87264.1"/>
    <property type="molecule type" value="Genomic_DNA"/>
</dbReference>
<evidence type="ECO:0000256" key="6">
    <source>
        <dbReference type="ARBA" id="ARBA00022840"/>
    </source>
</evidence>
<evidence type="ECO:0000256" key="5">
    <source>
        <dbReference type="ARBA" id="ARBA00022821"/>
    </source>
</evidence>
<reference evidence="12 13" key="1">
    <citation type="journal article" date="2010" name="Nature">
        <title>Genome sequencing and analysis of the model grass Brachypodium distachyon.</title>
        <authorList>
            <consortium name="International Brachypodium Initiative"/>
        </authorList>
    </citation>
    <scope>NUCLEOTIDE SEQUENCE [LARGE SCALE GENOMIC DNA]</scope>
    <source>
        <strain evidence="12 13">Bd21</strain>
    </source>
</reference>
<name>A0A0Q3ILU8_BRADI</name>
<evidence type="ECO:0000313" key="12">
    <source>
        <dbReference type="EMBL" id="KQJ87264.1"/>
    </source>
</evidence>
<dbReference type="InterPro" id="IPR038005">
    <property type="entry name" value="RX-like_CC"/>
</dbReference>
<evidence type="ECO:0000256" key="2">
    <source>
        <dbReference type="ARBA" id="ARBA00022614"/>
    </source>
</evidence>
<dbReference type="InterPro" id="IPR055414">
    <property type="entry name" value="LRR_R13L4/SHOC2-like"/>
</dbReference>
<dbReference type="Gramene" id="KQJ87264">
    <property type="protein sequence ID" value="KQJ87264"/>
    <property type="gene ID" value="BRADI_4g10045v3"/>
</dbReference>
<keyword evidence="7" id="KW-0175">Coiled coil</keyword>
<dbReference type="Gene3D" id="3.80.10.10">
    <property type="entry name" value="Ribonuclease Inhibitor"/>
    <property type="match status" value="1"/>
</dbReference>
<keyword evidence="6" id="KW-0067">ATP-binding</keyword>
<dbReference type="Pfam" id="PF18052">
    <property type="entry name" value="Rx_N"/>
    <property type="match status" value="1"/>
</dbReference>
<keyword evidence="14" id="KW-1185">Reference proteome</keyword>
<dbReference type="SUPFAM" id="SSF52540">
    <property type="entry name" value="P-loop containing nucleoside triphosphate hydrolases"/>
    <property type="match status" value="1"/>
</dbReference>
<dbReference type="GO" id="GO:0043531">
    <property type="term" value="F:ADP binding"/>
    <property type="evidence" value="ECO:0007669"/>
    <property type="project" value="InterPro"/>
</dbReference>
<proteinExistence type="inferred from homology"/>
<evidence type="ECO:0008006" key="15">
    <source>
        <dbReference type="Google" id="ProtNLM"/>
    </source>
</evidence>
<dbReference type="PANTHER" id="PTHR36766:SF70">
    <property type="entry name" value="DISEASE RESISTANCE PROTEIN RGA4"/>
    <property type="match status" value="1"/>
</dbReference>
<evidence type="ECO:0000259" key="9">
    <source>
        <dbReference type="Pfam" id="PF18052"/>
    </source>
</evidence>
<dbReference type="GO" id="GO:0042742">
    <property type="term" value="P:defense response to bacterium"/>
    <property type="evidence" value="ECO:0007669"/>
    <property type="project" value="UniProtKB-ARBA"/>
</dbReference>
<dbReference type="InParanoid" id="A0A0Q3ILU8"/>
<dbReference type="Gene3D" id="1.20.5.4130">
    <property type="match status" value="1"/>
</dbReference>
<dbReference type="AlphaFoldDB" id="A0A0Q3ILU8"/>
<evidence type="ECO:0000256" key="1">
    <source>
        <dbReference type="ARBA" id="ARBA00008894"/>
    </source>
</evidence>
<dbReference type="InterPro" id="IPR002182">
    <property type="entry name" value="NB-ARC"/>
</dbReference>
<feature type="domain" description="Disease resistance protein winged helix" evidence="10">
    <location>
        <begin position="429"/>
        <end position="498"/>
    </location>
</feature>
<dbReference type="Pfam" id="PF00931">
    <property type="entry name" value="NB-ARC"/>
    <property type="match status" value="1"/>
</dbReference>
<dbReference type="SUPFAM" id="SSF52058">
    <property type="entry name" value="L domain-like"/>
    <property type="match status" value="1"/>
</dbReference>
<accession>A0A0Q3ILU8</accession>
<dbReference type="EnsemblPlants" id="KQJ87264">
    <property type="protein sequence ID" value="KQJ87264"/>
    <property type="gene ID" value="BRADI_4g10045v3"/>
</dbReference>
<dbReference type="Gene3D" id="1.10.10.10">
    <property type="entry name" value="Winged helix-like DNA-binding domain superfamily/Winged helix DNA-binding domain"/>
    <property type="match status" value="1"/>
</dbReference>
<evidence type="ECO:0000259" key="8">
    <source>
        <dbReference type="Pfam" id="PF00931"/>
    </source>
</evidence>
<dbReference type="InterPro" id="IPR036388">
    <property type="entry name" value="WH-like_DNA-bd_sf"/>
</dbReference>
<keyword evidence="5" id="KW-0611">Plant defense</keyword>
<keyword evidence="4" id="KW-0547">Nucleotide-binding</keyword>
<evidence type="ECO:0000313" key="14">
    <source>
        <dbReference type="Proteomes" id="UP000008810"/>
    </source>
</evidence>